<accession>A0A0A9GXD2</accession>
<name>A0A0A9GXD2_ARUDO</name>
<protein>
    <submittedName>
        <fullName evidence="1">Uncharacterized protein</fullName>
    </submittedName>
</protein>
<organism evidence="1">
    <name type="scientific">Arundo donax</name>
    <name type="common">Giant reed</name>
    <name type="synonym">Donax arundinaceus</name>
    <dbReference type="NCBI Taxonomy" id="35708"/>
    <lineage>
        <taxon>Eukaryota</taxon>
        <taxon>Viridiplantae</taxon>
        <taxon>Streptophyta</taxon>
        <taxon>Embryophyta</taxon>
        <taxon>Tracheophyta</taxon>
        <taxon>Spermatophyta</taxon>
        <taxon>Magnoliopsida</taxon>
        <taxon>Liliopsida</taxon>
        <taxon>Poales</taxon>
        <taxon>Poaceae</taxon>
        <taxon>PACMAD clade</taxon>
        <taxon>Arundinoideae</taxon>
        <taxon>Arundineae</taxon>
        <taxon>Arundo</taxon>
    </lineage>
</organism>
<proteinExistence type="predicted"/>
<reference evidence="1" key="1">
    <citation type="submission" date="2014-09" db="EMBL/GenBank/DDBJ databases">
        <authorList>
            <person name="Magalhaes I.L.F."/>
            <person name="Oliveira U."/>
            <person name="Santos F.R."/>
            <person name="Vidigal T.H.D.A."/>
            <person name="Brescovit A.D."/>
            <person name="Santos A.J."/>
        </authorList>
    </citation>
    <scope>NUCLEOTIDE SEQUENCE</scope>
    <source>
        <tissue evidence="1">Shoot tissue taken approximately 20 cm above the soil surface</tissue>
    </source>
</reference>
<sequence>MWSILDLFSEHWSSWVFRVES</sequence>
<dbReference type="EMBL" id="GBRH01168271">
    <property type="protein sequence ID" value="JAE29625.1"/>
    <property type="molecule type" value="Transcribed_RNA"/>
</dbReference>
<reference evidence="1" key="2">
    <citation type="journal article" date="2015" name="Data Brief">
        <title>Shoot transcriptome of the giant reed, Arundo donax.</title>
        <authorList>
            <person name="Barrero R.A."/>
            <person name="Guerrero F.D."/>
            <person name="Moolhuijzen P."/>
            <person name="Goolsby J.A."/>
            <person name="Tidwell J."/>
            <person name="Bellgard S.E."/>
            <person name="Bellgard M.I."/>
        </authorList>
    </citation>
    <scope>NUCLEOTIDE SEQUENCE</scope>
    <source>
        <tissue evidence="1">Shoot tissue taken approximately 20 cm above the soil surface</tissue>
    </source>
</reference>
<evidence type="ECO:0000313" key="1">
    <source>
        <dbReference type="EMBL" id="JAE29625.1"/>
    </source>
</evidence>
<dbReference type="AlphaFoldDB" id="A0A0A9GXD2"/>